<dbReference type="PROSITE" id="PS51740">
    <property type="entry name" value="SPOVT_ABRB"/>
    <property type="match status" value="1"/>
</dbReference>
<dbReference type="Proteomes" id="UP000425916">
    <property type="component" value="Chromosome"/>
</dbReference>
<evidence type="ECO:0000313" key="3">
    <source>
        <dbReference type="EMBL" id="QGP91647.1"/>
    </source>
</evidence>
<dbReference type="SMART" id="SM00966">
    <property type="entry name" value="SpoVT_AbrB"/>
    <property type="match status" value="1"/>
</dbReference>
<reference evidence="3 4" key="1">
    <citation type="submission" date="2019-11" db="EMBL/GenBank/DDBJ databases">
        <title>Genome sequence of Moorella glycerini DSM11254.</title>
        <authorList>
            <person name="Poehlein A."/>
            <person name="Boeer T."/>
            <person name="Daniel R."/>
        </authorList>
    </citation>
    <scope>NUCLEOTIDE SEQUENCE [LARGE SCALE GENOMIC DNA]</scope>
    <source>
        <strain evidence="3 4">DSM 11254</strain>
    </source>
</reference>
<name>A0A6I5ZPW3_9FIRM</name>
<gene>
    <name evidence="3" type="ORF">MGLY_09880</name>
</gene>
<proteinExistence type="predicted"/>
<dbReference type="OrthoDB" id="9811597at2"/>
<dbReference type="SUPFAM" id="SSF89447">
    <property type="entry name" value="AbrB/MazE/MraZ-like"/>
    <property type="match status" value="1"/>
</dbReference>
<dbReference type="NCBIfam" id="TIGR01439">
    <property type="entry name" value="lp_hng_hel_AbrB"/>
    <property type="match status" value="1"/>
</dbReference>
<dbReference type="EMBL" id="CP046244">
    <property type="protein sequence ID" value="QGP91647.1"/>
    <property type="molecule type" value="Genomic_DNA"/>
</dbReference>
<dbReference type="GO" id="GO:0003677">
    <property type="term" value="F:DNA binding"/>
    <property type="evidence" value="ECO:0007669"/>
    <property type="project" value="UniProtKB-UniRule"/>
</dbReference>
<feature type="domain" description="SpoVT-AbrB" evidence="2">
    <location>
        <begin position="2"/>
        <end position="47"/>
    </location>
</feature>
<dbReference type="InterPro" id="IPR007159">
    <property type="entry name" value="SpoVT-AbrB_dom"/>
</dbReference>
<organism evidence="3 4">
    <name type="scientific">Neomoorella glycerini</name>
    <dbReference type="NCBI Taxonomy" id="55779"/>
    <lineage>
        <taxon>Bacteria</taxon>
        <taxon>Bacillati</taxon>
        <taxon>Bacillota</taxon>
        <taxon>Clostridia</taxon>
        <taxon>Neomoorellales</taxon>
        <taxon>Neomoorellaceae</taxon>
        <taxon>Neomoorella</taxon>
    </lineage>
</organism>
<protein>
    <recommendedName>
        <fullName evidence="2">SpoVT-AbrB domain-containing protein</fullName>
    </recommendedName>
</protein>
<dbReference type="AlphaFoldDB" id="A0A6I5ZPW3"/>
<keyword evidence="4" id="KW-1185">Reference proteome</keyword>
<sequence length="81" mass="9048">MPYIARVSSKGWVVIPKELRQRYNISPGSKIVFTENGGSLYLTPIPPNPIASGKGMLQGYPLVETLLASRKEEVKNEEVRF</sequence>
<evidence type="ECO:0000259" key="2">
    <source>
        <dbReference type="PROSITE" id="PS51740"/>
    </source>
</evidence>
<dbReference type="Pfam" id="PF04014">
    <property type="entry name" value="MazE_antitoxin"/>
    <property type="match status" value="1"/>
</dbReference>
<dbReference type="Gene3D" id="2.10.260.10">
    <property type="match status" value="1"/>
</dbReference>
<keyword evidence="1" id="KW-0238">DNA-binding</keyword>
<accession>A0A6I5ZPW3</accession>
<evidence type="ECO:0000256" key="1">
    <source>
        <dbReference type="PROSITE-ProRule" id="PRU01076"/>
    </source>
</evidence>
<evidence type="ECO:0000313" key="4">
    <source>
        <dbReference type="Proteomes" id="UP000425916"/>
    </source>
</evidence>
<dbReference type="InterPro" id="IPR037914">
    <property type="entry name" value="SpoVT-AbrB_sf"/>
</dbReference>